<keyword evidence="1" id="KW-0175">Coiled coil</keyword>
<proteinExistence type="predicted"/>
<evidence type="ECO:0000256" key="1">
    <source>
        <dbReference type="SAM" id="Coils"/>
    </source>
</evidence>
<evidence type="ECO:0000313" key="4">
    <source>
        <dbReference type="EMBL" id="OUN56095.1"/>
    </source>
</evidence>
<dbReference type="Pfam" id="PF03050">
    <property type="entry name" value="DDE_Tnp_IS66"/>
    <property type="match status" value="1"/>
</dbReference>
<evidence type="ECO:0000313" key="5">
    <source>
        <dbReference type="Proteomes" id="UP000196329"/>
    </source>
</evidence>
<evidence type="ECO:0000256" key="2">
    <source>
        <dbReference type="SAM" id="MobiDB-lite"/>
    </source>
</evidence>
<feature type="compositionally biased region" description="Polar residues" evidence="2">
    <location>
        <begin position="158"/>
        <end position="167"/>
    </location>
</feature>
<feature type="compositionally biased region" description="Basic residues" evidence="2">
    <location>
        <begin position="113"/>
        <end position="122"/>
    </location>
</feature>
<feature type="coiled-coil region" evidence="1">
    <location>
        <begin position="467"/>
        <end position="494"/>
    </location>
</feature>
<dbReference type="InterPro" id="IPR052344">
    <property type="entry name" value="Transposase-related"/>
</dbReference>
<dbReference type="EMBL" id="NFHS01000002">
    <property type="protein sequence ID" value="OUN56095.1"/>
    <property type="molecule type" value="Genomic_DNA"/>
</dbReference>
<dbReference type="Proteomes" id="UP000196329">
    <property type="component" value="Unassembled WGS sequence"/>
</dbReference>
<name>A0A1Y3V682_BACUN</name>
<organism evidence="4 5">
    <name type="scientific">Bacteroides uniformis</name>
    <dbReference type="NCBI Taxonomy" id="820"/>
    <lineage>
        <taxon>Bacteria</taxon>
        <taxon>Pseudomonadati</taxon>
        <taxon>Bacteroidota</taxon>
        <taxon>Bacteroidia</taxon>
        <taxon>Bacteroidales</taxon>
        <taxon>Bacteroidaceae</taxon>
        <taxon>Bacteroides</taxon>
    </lineage>
</organism>
<dbReference type="InterPro" id="IPR004291">
    <property type="entry name" value="Transposase_IS66_central"/>
</dbReference>
<gene>
    <name evidence="4" type="ORF">B5G17_03960</name>
</gene>
<reference evidence="5" key="1">
    <citation type="submission" date="2017-04" db="EMBL/GenBank/DDBJ databases">
        <title>Function of individual gut microbiota members based on whole genome sequencing of pure cultures obtained from chicken caecum.</title>
        <authorList>
            <person name="Medvecky M."/>
            <person name="Cejkova D."/>
            <person name="Polansky O."/>
            <person name="Karasova D."/>
            <person name="Kubasova T."/>
            <person name="Cizek A."/>
            <person name="Rychlik I."/>
        </authorList>
    </citation>
    <scope>NUCLEOTIDE SEQUENCE [LARGE SCALE GENOMIC DNA]</scope>
    <source>
        <strain evidence="5">An67</strain>
    </source>
</reference>
<sequence length="597" mass="69913">MDTDELRQLIVQKRELLSRETFSRRAFNRCENMSDEMKNRYVEYLIERLENTELDNRAMKLVLEDLTKELSRSNQMLEKLNELQSLLEEERESRKFLERENIKLKEQLKSARKNRFGSKKQSVKKDASGSDDDPVDRENEKDGFDGTDESLDTRSVAESETQESHPSSPNPGDLCNRPETYRTMGVNGTPVRHLSDLSKVPGRILDRKMVKTFRLDICLVEEQFEMVQYVEKGRKPRWGYFPKEGHPQAVTRFDGTKITPGFLQAIAYEVYVKNVTFGLLHQWLGDMGMTVSENTLRNWLKKGRKYLDRMVVELKRIALEKDAVVNCDETWCKVRKYDRYKKCYMWVLVNKAERVVIFFYEDGSRGRDVLTNFLGDAELKALMSDGYNAYVFIGDGLKTHRYKDTDHQVCLAHVRAKFVKARMEGGDKRADVFLDNINRLFRFEREYDREMITDGERTRRRQGLPTMEAMINLRANLLQELKSEEEQKSCYMREALNYLHKFWNEAFTYIKDDRYPISNNLAERAVRPFTTKRKNSLHFGSDEGAEIVAVYHSIISTVKLQGRSAWDYLGKFFTGIFNGCRDFLSLTPQNIDLAVCQ</sequence>
<protein>
    <submittedName>
        <fullName evidence="4">Transposase</fullName>
    </submittedName>
</protein>
<evidence type="ECO:0000259" key="3">
    <source>
        <dbReference type="Pfam" id="PF03050"/>
    </source>
</evidence>
<dbReference type="PANTHER" id="PTHR33678:SF2">
    <property type="match status" value="1"/>
</dbReference>
<feature type="region of interest" description="Disordered" evidence="2">
    <location>
        <begin position="113"/>
        <end position="193"/>
    </location>
</feature>
<dbReference type="RefSeq" id="WP_087332148.1">
    <property type="nucleotide sequence ID" value="NZ_NFHS01000002.1"/>
</dbReference>
<accession>A0A1Y3V682</accession>
<dbReference type="NCBIfam" id="NF033517">
    <property type="entry name" value="transpos_IS66"/>
    <property type="match status" value="1"/>
</dbReference>
<dbReference type="PANTHER" id="PTHR33678">
    <property type="entry name" value="BLL1576 PROTEIN"/>
    <property type="match status" value="1"/>
</dbReference>
<feature type="domain" description="Transposase IS66 central" evidence="3">
    <location>
        <begin position="258"/>
        <end position="546"/>
    </location>
</feature>
<comment type="caution">
    <text evidence="4">The sequence shown here is derived from an EMBL/GenBank/DDBJ whole genome shotgun (WGS) entry which is preliminary data.</text>
</comment>
<dbReference type="AlphaFoldDB" id="A0A1Y3V682"/>